<protein>
    <recommendedName>
        <fullName evidence="4">DUF834 domain-containing protein</fullName>
    </recommendedName>
</protein>
<evidence type="ECO:0000313" key="3">
    <source>
        <dbReference type="Proteomes" id="UP000006591"/>
    </source>
</evidence>
<dbReference type="EnsemblPlants" id="ONIVA11G08030.1">
    <property type="protein sequence ID" value="ONIVA11G08030.1"/>
    <property type="gene ID" value="ONIVA11G08030"/>
</dbReference>
<feature type="compositionally biased region" description="Basic and acidic residues" evidence="1">
    <location>
        <begin position="1"/>
        <end position="19"/>
    </location>
</feature>
<dbReference type="Gramene" id="ONIVA11G08030.1">
    <property type="protein sequence ID" value="ONIVA11G08030.1"/>
    <property type="gene ID" value="ONIVA11G08030"/>
</dbReference>
<organism evidence="2">
    <name type="scientific">Oryza nivara</name>
    <name type="common">Indian wild rice</name>
    <name type="synonym">Oryza sativa f. spontanea</name>
    <dbReference type="NCBI Taxonomy" id="4536"/>
    <lineage>
        <taxon>Eukaryota</taxon>
        <taxon>Viridiplantae</taxon>
        <taxon>Streptophyta</taxon>
        <taxon>Embryophyta</taxon>
        <taxon>Tracheophyta</taxon>
        <taxon>Spermatophyta</taxon>
        <taxon>Magnoliopsida</taxon>
        <taxon>Liliopsida</taxon>
        <taxon>Poales</taxon>
        <taxon>Poaceae</taxon>
        <taxon>BOP clade</taxon>
        <taxon>Oryzoideae</taxon>
        <taxon>Oryzeae</taxon>
        <taxon>Oryzinae</taxon>
        <taxon>Oryza</taxon>
    </lineage>
</organism>
<feature type="compositionally biased region" description="Basic and acidic residues" evidence="1">
    <location>
        <begin position="28"/>
        <end position="44"/>
    </location>
</feature>
<feature type="region of interest" description="Disordered" evidence="1">
    <location>
        <begin position="1"/>
        <end position="67"/>
    </location>
</feature>
<keyword evidence="3" id="KW-1185">Reference proteome</keyword>
<sequence>MAAEAERGQAAGDLRRLERLATGGGEGGEGRRLAEDGGGERRGDGAMASLTTCGSHRGRGAATAASG</sequence>
<reference evidence="2" key="2">
    <citation type="submission" date="2018-04" db="EMBL/GenBank/DDBJ databases">
        <title>OnivRS2 (Oryza nivara Reference Sequence Version 2).</title>
        <authorList>
            <person name="Zhang J."/>
            <person name="Kudrna D."/>
            <person name="Lee S."/>
            <person name="Talag J."/>
            <person name="Rajasekar S."/>
            <person name="Welchert J."/>
            <person name="Hsing Y.-I."/>
            <person name="Wing R.A."/>
        </authorList>
    </citation>
    <scope>NUCLEOTIDE SEQUENCE [LARGE SCALE GENOMIC DNA]</scope>
    <source>
        <strain evidence="2">SL10</strain>
    </source>
</reference>
<evidence type="ECO:0000256" key="1">
    <source>
        <dbReference type="SAM" id="MobiDB-lite"/>
    </source>
</evidence>
<proteinExistence type="predicted"/>
<dbReference type="Proteomes" id="UP000006591">
    <property type="component" value="Chromosome 11"/>
</dbReference>
<evidence type="ECO:0008006" key="4">
    <source>
        <dbReference type="Google" id="ProtNLM"/>
    </source>
</evidence>
<name>A0A0E0J044_ORYNI</name>
<evidence type="ECO:0000313" key="2">
    <source>
        <dbReference type="EnsemblPlants" id="ONIVA11G08030.1"/>
    </source>
</evidence>
<dbReference type="AlphaFoldDB" id="A0A0E0J044"/>
<accession>A0A0E0J044</accession>
<dbReference type="HOGENOM" id="CLU_2816810_0_0_1"/>
<reference evidence="2" key="1">
    <citation type="submission" date="2015-04" db="UniProtKB">
        <authorList>
            <consortium name="EnsemblPlants"/>
        </authorList>
    </citation>
    <scope>IDENTIFICATION</scope>
    <source>
        <strain evidence="2">SL10</strain>
    </source>
</reference>